<dbReference type="GO" id="GO:0012505">
    <property type="term" value="C:endomembrane system"/>
    <property type="evidence" value="ECO:0007669"/>
    <property type="project" value="TreeGrafter"/>
</dbReference>
<feature type="domain" description="T-SNARE coiled-coil homology" evidence="8">
    <location>
        <begin position="193"/>
        <end position="255"/>
    </location>
</feature>
<dbReference type="InterPro" id="IPR000727">
    <property type="entry name" value="T_SNARE_dom"/>
</dbReference>
<dbReference type="SMART" id="SM00397">
    <property type="entry name" value="t_SNARE"/>
    <property type="match status" value="1"/>
</dbReference>
<gene>
    <name evidence="9" type="primary">putative Syntaxin-8</name>
    <name evidence="9" type="ORF">CLUMA_CG009661</name>
</gene>
<comment type="similarity">
    <text evidence="2">Belongs to the syntaxin family.</text>
</comment>
<dbReference type="InterPro" id="IPR045242">
    <property type="entry name" value="Syntaxin"/>
</dbReference>
<protein>
    <submittedName>
        <fullName evidence="9">CLUMA_CG009661, isoform A</fullName>
    </submittedName>
</protein>
<feature type="coiled-coil region" evidence="6">
    <location>
        <begin position="90"/>
        <end position="117"/>
    </location>
</feature>
<accession>A0A1J1I931</accession>
<dbReference type="GO" id="GO:0000149">
    <property type="term" value="F:SNARE binding"/>
    <property type="evidence" value="ECO:0007669"/>
    <property type="project" value="TreeGrafter"/>
</dbReference>
<dbReference type="GO" id="GO:0006906">
    <property type="term" value="P:vesicle fusion"/>
    <property type="evidence" value="ECO:0007669"/>
    <property type="project" value="TreeGrafter"/>
</dbReference>
<dbReference type="Pfam" id="PF05739">
    <property type="entry name" value="SNARE"/>
    <property type="match status" value="1"/>
</dbReference>
<dbReference type="STRING" id="568069.A0A1J1I931"/>
<dbReference type="GO" id="GO:0006886">
    <property type="term" value="P:intracellular protein transport"/>
    <property type="evidence" value="ECO:0007669"/>
    <property type="project" value="TreeGrafter"/>
</dbReference>
<keyword evidence="7" id="KW-0812">Transmembrane</keyword>
<dbReference type="GO" id="GO:0005484">
    <property type="term" value="F:SNAP receptor activity"/>
    <property type="evidence" value="ECO:0007669"/>
    <property type="project" value="TreeGrafter"/>
</dbReference>
<keyword evidence="4 6" id="KW-0175">Coiled coil</keyword>
<dbReference type="PROSITE" id="PS50192">
    <property type="entry name" value="T_SNARE"/>
    <property type="match status" value="1"/>
</dbReference>
<feature type="transmembrane region" description="Helical" evidence="7">
    <location>
        <begin position="262"/>
        <end position="280"/>
    </location>
</feature>
<evidence type="ECO:0000313" key="10">
    <source>
        <dbReference type="Proteomes" id="UP000183832"/>
    </source>
</evidence>
<proteinExistence type="inferred from homology"/>
<dbReference type="Proteomes" id="UP000183832">
    <property type="component" value="Unassembled WGS sequence"/>
</dbReference>
<comment type="subcellular location">
    <subcellularLocation>
        <location evidence="1">Membrane</location>
    </subcellularLocation>
</comment>
<evidence type="ECO:0000256" key="1">
    <source>
        <dbReference type="ARBA" id="ARBA00004370"/>
    </source>
</evidence>
<name>A0A1J1I931_9DIPT</name>
<dbReference type="PANTHER" id="PTHR19957:SF124">
    <property type="entry name" value="SYNTAXIN-8"/>
    <property type="match status" value="1"/>
</dbReference>
<dbReference type="InterPro" id="IPR010989">
    <property type="entry name" value="SNARE"/>
</dbReference>
<dbReference type="GO" id="GO:0048278">
    <property type="term" value="P:vesicle docking"/>
    <property type="evidence" value="ECO:0007669"/>
    <property type="project" value="TreeGrafter"/>
</dbReference>
<dbReference type="SUPFAM" id="SSF47661">
    <property type="entry name" value="t-snare proteins"/>
    <property type="match status" value="1"/>
</dbReference>
<dbReference type="EMBL" id="CVRI01000043">
    <property type="protein sequence ID" value="CRK96234.1"/>
    <property type="molecule type" value="Genomic_DNA"/>
</dbReference>
<evidence type="ECO:0000256" key="4">
    <source>
        <dbReference type="ARBA" id="ARBA00023054"/>
    </source>
</evidence>
<reference evidence="9 10" key="1">
    <citation type="submission" date="2015-04" db="EMBL/GenBank/DDBJ databases">
        <authorList>
            <person name="Syromyatnikov M.Y."/>
            <person name="Popov V.N."/>
        </authorList>
    </citation>
    <scope>NUCLEOTIDE SEQUENCE [LARGE SCALE GENOMIC DNA]</scope>
</reference>
<evidence type="ECO:0000256" key="3">
    <source>
        <dbReference type="ARBA" id="ARBA00022448"/>
    </source>
</evidence>
<evidence type="ECO:0000256" key="2">
    <source>
        <dbReference type="ARBA" id="ARBA00009063"/>
    </source>
</evidence>
<evidence type="ECO:0000256" key="5">
    <source>
        <dbReference type="ARBA" id="ARBA00023136"/>
    </source>
</evidence>
<keyword evidence="10" id="KW-1185">Reference proteome</keyword>
<dbReference type="Gene3D" id="1.20.5.110">
    <property type="match status" value="1"/>
</dbReference>
<dbReference type="InterPro" id="IPR041875">
    <property type="entry name" value="Syntaxin-8_SNARE"/>
</dbReference>
<evidence type="ECO:0000256" key="7">
    <source>
        <dbReference type="SAM" id="Phobius"/>
    </source>
</evidence>
<dbReference type="SUPFAM" id="SSF58038">
    <property type="entry name" value="SNARE fusion complex"/>
    <property type="match status" value="1"/>
</dbReference>
<dbReference type="CDD" id="cd15852">
    <property type="entry name" value="SNARE_Syntaxin8"/>
    <property type="match status" value="1"/>
</dbReference>
<dbReference type="OrthoDB" id="428895at2759"/>
<keyword evidence="3" id="KW-0813">Transport</keyword>
<evidence type="ECO:0000256" key="6">
    <source>
        <dbReference type="SAM" id="Coils"/>
    </source>
</evidence>
<evidence type="ECO:0000259" key="8">
    <source>
        <dbReference type="PROSITE" id="PS50192"/>
    </source>
</evidence>
<evidence type="ECO:0000313" key="9">
    <source>
        <dbReference type="EMBL" id="CRK96234.1"/>
    </source>
</evidence>
<keyword evidence="5 7" id="KW-0472">Membrane</keyword>
<sequence length="281" mass="32720">MSKSLKLFAFLVHPFDLLLLSKLIQLLNFFKFCEEFFISSILPYKMALINVDEDSWLNEFAALERLSQQIQKQISDRDSQKLTSEYNKISARIRIQLKQFENEMTQLKKKLNNIGKSFITEQERERRMRQLEVLASKKVQLDSRFQNTSSASTRNQLFEVSGSSSTRITNPFDDDDPILENNVPIDSLRSEQTQIIKEQDKGLENLSQVISRQKKLAMRIGTEIEDQSEIIDNITVQMDHTSDRVNNETRHVERVSEHDSTWSYWVVIISLFVAIIIVGIL</sequence>
<organism evidence="9 10">
    <name type="scientific">Clunio marinus</name>
    <dbReference type="NCBI Taxonomy" id="568069"/>
    <lineage>
        <taxon>Eukaryota</taxon>
        <taxon>Metazoa</taxon>
        <taxon>Ecdysozoa</taxon>
        <taxon>Arthropoda</taxon>
        <taxon>Hexapoda</taxon>
        <taxon>Insecta</taxon>
        <taxon>Pterygota</taxon>
        <taxon>Neoptera</taxon>
        <taxon>Endopterygota</taxon>
        <taxon>Diptera</taxon>
        <taxon>Nematocera</taxon>
        <taxon>Chironomoidea</taxon>
        <taxon>Chironomidae</taxon>
        <taxon>Clunio</taxon>
    </lineage>
</organism>
<dbReference type="PANTHER" id="PTHR19957">
    <property type="entry name" value="SYNTAXIN"/>
    <property type="match status" value="1"/>
</dbReference>
<keyword evidence="7" id="KW-1133">Transmembrane helix</keyword>
<dbReference type="GO" id="GO:0031201">
    <property type="term" value="C:SNARE complex"/>
    <property type="evidence" value="ECO:0007669"/>
    <property type="project" value="TreeGrafter"/>
</dbReference>
<dbReference type="AlphaFoldDB" id="A0A1J1I931"/>